<keyword evidence="3" id="KW-1185">Reference proteome</keyword>
<protein>
    <submittedName>
        <fullName evidence="2">Uncharacterized protein</fullName>
    </submittedName>
</protein>
<dbReference type="EMBL" id="JAATEP010000092">
    <property type="protein sequence ID" value="NJP98448.1"/>
    <property type="molecule type" value="Genomic_DNA"/>
</dbReference>
<evidence type="ECO:0000313" key="3">
    <source>
        <dbReference type="Proteomes" id="UP000696294"/>
    </source>
</evidence>
<evidence type="ECO:0000256" key="1">
    <source>
        <dbReference type="SAM" id="MobiDB-lite"/>
    </source>
</evidence>
<feature type="compositionally biased region" description="Basic and acidic residues" evidence="1">
    <location>
        <begin position="123"/>
        <end position="135"/>
    </location>
</feature>
<dbReference type="RefSeq" id="WP_168021762.1">
    <property type="nucleotide sequence ID" value="NZ_JAATEP010000092.1"/>
</dbReference>
<dbReference type="Proteomes" id="UP000696294">
    <property type="component" value="Unassembled WGS sequence"/>
</dbReference>
<feature type="region of interest" description="Disordered" evidence="1">
    <location>
        <begin position="122"/>
        <end position="171"/>
    </location>
</feature>
<feature type="compositionally biased region" description="Polar residues" evidence="1">
    <location>
        <begin position="136"/>
        <end position="145"/>
    </location>
</feature>
<accession>A0ABX1BT62</accession>
<proteinExistence type="predicted"/>
<comment type="caution">
    <text evidence="2">The sequence shown here is derived from an EMBL/GenBank/DDBJ whole genome shotgun (WGS) entry which is preliminary data.</text>
</comment>
<evidence type="ECO:0000313" key="2">
    <source>
        <dbReference type="EMBL" id="NJP98448.1"/>
    </source>
</evidence>
<gene>
    <name evidence="2" type="ORF">HCN51_55045</name>
</gene>
<sequence length="171" mass="18435">MDRDPSPAGRRSEMTDYMARYADAALRMIPALAGLSEDHQAIANLARLPAEDLGNAVPALAALYEAVTRPPHDRMPPHGLVFSAIRQMPVPERAYIYIAGVLQEASTTRLAQLAAEVRTLTGTKDDSHASRREASTLRTRTTTQDHAAPSNKPAPPQAGHPAVPVVSARTR</sequence>
<reference evidence="2 3" key="1">
    <citation type="submission" date="2020-03" db="EMBL/GenBank/DDBJ databases">
        <title>WGS of actinomycetes isolated from Thailand.</title>
        <authorList>
            <person name="Thawai C."/>
        </authorList>
    </citation>
    <scope>NUCLEOTIDE SEQUENCE [LARGE SCALE GENOMIC DNA]</scope>
    <source>
        <strain evidence="2 3">FMUSA5-5</strain>
    </source>
</reference>
<organism evidence="2 3">
    <name type="scientific">Nonomuraea composti</name>
    <dbReference type="NCBI Taxonomy" id="2720023"/>
    <lineage>
        <taxon>Bacteria</taxon>
        <taxon>Bacillati</taxon>
        <taxon>Actinomycetota</taxon>
        <taxon>Actinomycetes</taxon>
        <taxon>Streptosporangiales</taxon>
        <taxon>Streptosporangiaceae</taxon>
        <taxon>Nonomuraea</taxon>
    </lineage>
</organism>
<name>A0ABX1BT62_9ACTN</name>